<feature type="transmembrane region" description="Helical" evidence="1">
    <location>
        <begin position="186"/>
        <end position="207"/>
    </location>
</feature>
<feature type="transmembrane region" description="Helical" evidence="1">
    <location>
        <begin position="147"/>
        <end position="166"/>
    </location>
</feature>
<evidence type="ECO:0000256" key="1">
    <source>
        <dbReference type="SAM" id="Phobius"/>
    </source>
</evidence>
<feature type="transmembrane region" description="Helical" evidence="1">
    <location>
        <begin position="110"/>
        <end position="135"/>
    </location>
</feature>
<protein>
    <submittedName>
        <fullName evidence="2">Uncharacterized protein</fullName>
    </submittedName>
</protein>
<dbReference type="Proteomes" id="UP000807353">
    <property type="component" value="Unassembled WGS sequence"/>
</dbReference>
<keyword evidence="3" id="KW-1185">Reference proteome</keyword>
<keyword evidence="1" id="KW-0472">Membrane</keyword>
<evidence type="ECO:0000313" key="2">
    <source>
        <dbReference type="EMBL" id="KAF9457386.1"/>
    </source>
</evidence>
<proteinExistence type="predicted"/>
<dbReference type="EMBL" id="MU150373">
    <property type="protein sequence ID" value="KAF9457386.1"/>
    <property type="molecule type" value="Genomic_DNA"/>
</dbReference>
<feature type="transmembrane region" description="Helical" evidence="1">
    <location>
        <begin position="20"/>
        <end position="36"/>
    </location>
</feature>
<feature type="transmembrane region" description="Helical" evidence="1">
    <location>
        <begin position="82"/>
        <end position="103"/>
    </location>
</feature>
<feature type="transmembrane region" description="Helical" evidence="1">
    <location>
        <begin position="227"/>
        <end position="246"/>
    </location>
</feature>
<keyword evidence="1" id="KW-0812">Transmembrane</keyword>
<comment type="caution">
    <text evidence="2">The sequence shown here is derived from an EMBL/GenBank/DDBJ whole genome shotgun (WGS) entry which is preliminary data.</text>
</comment>
<feature type="transmembrane region" description="Helical" evidence="1">
    <location>
        <begin position="48"/>
        <end position="70"/>
    </location>
</feature>
<reference evidence="2" key="1">
    <citation type="submission" date="2020-11" db="EMBL/GenBank/DDBJ databases">
        <authorList>
            <consortium name="DOE Joint Genome Institute"/>
            <person name="Ahrendt S."/>
            <person name="Riley R."/>
            <person name="Andreopoulos W."/>
            <person name="Labutti K."/>
            <person name="Pangilinan J."/>
            <person name="Ruiz-Duenas F.J."/>
            <person name="Barrasa J.M."/>
            <person name="Sanchez-Garcia M."/>
            <person name="Camarero S."/>
            <person name="Miyauchi S."/>
            <person name="Serrano A."/>
            <person name="Linde D."/>
            <person name="Babiker R."/>
            <person name="Drula E."/>
            <person name="Ayuso-Fernandez I."/>
            <person name="Pacheco R."/>
            <person name="Padilla G."/>
            <person name="Ferreira P."/>
            <person name="Barriuso J."/>
            <person name="Kellner H."/>
            <person name="Castanera R."/>
            <person name="Alfaro M."/>
            <person name="Ramirez L."/>
            <person name="Pisabarro A.G."/>
            <person name="Kuo A."/>
            <person name="Tritt A."/>
            <person name="Lipzen A."/>
            <person name="He G."/>
            <person name="Yan M."/>
            <person name="Ng V."/>
            <person name="Cullen D."/>
            <person name="Martin F."/>
            <person name="Rosso M.-N."/>
            <person name="Henrissat B."/>
            <person name="Hibbett D."/>
            <person name="Martinez A.T."/>
            <person name="Grigoriev I.V."/>
        </authorList>
    </citation>
    <scope>NUCLEOTIDE SEQUENCE</scope>
    <source>
        <strain evidence="2">CBS 247.69</strain>
    </source>
</reference>
<evidence type="ECO:0000313" key="3">
    <source>
        <dbReference type="Proteomes" id="UP000807353"/>
    </source>
</evidence>
<organism evidence="2 3">
    <name type="scientific">Collybia nuda</name>
    <dbReference type="NCBI Taxonomy" id="64659"/>
    <lineage>
        <taxon>Eukaryota</taxon>
        <taxon>Fungi</taxon>
        <taxon>Dikarya</taxon>
        <taxon>Basidiomycota</taxon>
        <taxon>Agaricomycotina</taxon>
        <taxon>Agaricomycetes</taxon>
        <taxon>Agaricomycetidae</taxon>
        <taxon>Agaricales</taxon>
        <taxon>Tricholomatineae</taxon>
        <taxon>Clitocybaceae</taxon>
        <taxon>Collybia</taxon>
    </lineage>
</organism>
<dbReference type="AlphaFoldDB" id="A0A9P6C9J0"/>
<keyword evidence="1" id="KW-1133">Transmembrane helix</keyword>
<gene>
    <name evidence="2" type="ORF">BDZ94DRAFT_232497</name>
</gene>
<name>A0A9P6C9J0_9AGAR</name>
<accession>A0A9P6C9J0</accession>
<sequence length="320" mass="35137">MGEMNPSQLHYVEVMCESLLHGAFTVLIAVVIWLLVQRRQMPKVHKFMFGAGIIMWMLSSAHLGLVIQQVTNVETPLRNAQAQVSIATIQLLIGDMILLWRVWTVWGQNYWITIIPLLLVLAAAGVRFAVVASIAGVLEFASDQSTAIIVANTLLCTILIAGRIWYLQWRMNRLLGYSPSEKSKSAYRGVLMLIIESGLLYALIMLLSLILDDIHNDGIHTVLDMQIPIIGILPTLIVLVVHFDLVPGTNATEKYHAAMVSSKFHAASGNGPTASATIGSWRAAEVSTGQASTLDDGLEIKQHRGKVHTATDYSDQEGMV</sequence>
<dbReference type="OrthoDB" id="3250682at2759"/>